<organism evidence="1 2">
    <name type="scientific">Pseudoflavonifractor capillosus ATCC 29799</name>
    <dbReference type="NCBI Taxonomy" id="411467"/>
    <lineage>
        <taxon>Bacteria</taxon>
        <taxon>Bacillati</taxon>
        <taxon>Bacillota</taxon>
        <taxon>Clostridia</taxon>
        <taxon>Eubacteriales</taxon>
        <taxon>Oscillospiraceae</taxon>
        <taxon>Pseudoflavonifractor</taxon>
    </lineage>
</organism>
<dbReference type="EMBL" id="AAXG02000029">
    <property type="protein sequence ID" value="EDM98926.1"/>
    <property type="molecule type" value="Genomic_DNA"/>
</dbReference>
<comment type="caution">
    <text evidence="1">The sequence shown here is derived from an EMBL/GenBank/DDBJ whole genome shotgun (WGS) entry which is preliminary data.</text>
</comment>
<keyword evidence="2" id="KW-1185">Reference proteome</keyword>
<dbReference type="AlphaFoldDB" id="A6NYF9"/>
<dbReference type="Proteomes" id="UP000003639">
    <property type="component" value="Unassembled WGS sequence"/>
</dbReference>
<proteinExistence type="predicted"/>
<name>A6NYF9_9FIRM</name>
<protein>
    <submittedName>
        <fullName evidence="1">Uncharacterized protein</fullName>
    </submittedName>
</protein>
<accession>A6NYF9</accession>
<reference evidence="1 2" key="1">
    <citation type="submission" date="2007-04" db="EMBL/GenBank/DDBJ databases">
        <authorList>
            <person name="Fulton L."/>
            <person name="Clifton S."/>
            <person name="Fulton B."/>
            <person name="Xu J."/>
            <person name="Minx P."/>
            <person name="Pepin K.H."/>
            <person name="Johnson M."/>
            <person name="Thiruvilangam P."/>
            <person name="Bhonagiri V."/>
            <person name="Nash W.E."/>
            <person name="Mardis E.R."/>
            <person name="Wilson R.K."/>
        </authorList>
    </citation>
    <scope>NUCLEOTIDE SEQUENCE [LARGE SCALE GENOMIC DNA]</scope>
    <source>
        <strain evidence="1 2">ATCC 29799</strain>
    </source>
</reference>
<sequence length="65" mass="7207">MSYSIERVFRASVIDSPYKQGKSLAEFPPHSGGKKIQRGAEQDMACAAHHCLLRHRRATTPAVRG</sequence>
<dbReference type="STRING" id="411467.BACCAP_03260"/>
<evidence type="ECO:0000313" key="2">
    <source>
        <dbReference type="Proteomes" id="UP000003639"/>
    </source>
</evidence>
<gene>
    <name evidence="1" type="ORF">BACCAP_03260</name>
</gene>
<reference evidence="1 2" key="2">
    <citation type="submission" date="2007-06" db="EMBL/GenBank/DDBJ databases">
        <title>Draft genome sequence of Pseudoflavonifractor capillosus ATCC 29799.</title>
        <authorList>
            <person name="Sudarsanam P."/>
            <person name="Ley R."/>
            <person name="Guruge J."/>
            <person name="Turnbaugh P.J."/>
            <person name="Mahowald M."/>
            <person name="Liep D."/>
            <person name="Gordon J."/>
        </authorList>
    </citation>
    <scope>NUCLEOTIDE SEQUENCE [LARGE SCALE GENOMIC DNA]</scope>
    <source>
        <strain evidence="1 2">ATCC 29799</strain>
    </source>
</reference>
<evidence type="ECO:0000313" key="1">
    <source>
        <dbReference type="EMBL" id="EDM98926.1"/>
    </source>
</evidence>